<sequence length="258" mass="28840">MPSSPQPTNQPEPVSHNQPEPIPDRTSPPSTDQHIKPARKPLLRLEARDLSTLGVQSFLSLVNAAAVLEDAVHHTLDLLYTAHTPIPPTRSITLVLRSMDGVAYTTGSDLDNDHKEIHLSTDYVAAIPSAHRANEIRGVLVHEMVHCWQWNAGGTAPGGLIEGIADWVRLKAGYAPGHWKRVWKDCKWDDGYEKTGYFLDFLESEVGEGTVRKINGSLQEGRYHEERFWKDCCGHSVGKLWEKYGECMKKESKLADEA</sequence>
<protein>
    <submittedName>
        <fullName evidence="2">BSP-domain-containing protein</fullName>
    </submittedName>
</protein>
<dbReference type="PANTHER" id="PTHR33321">
    <property type="match status" value="1"/>
</dbReference>
<dbReference type="EMBL" id="MU004236">
    <property type="protein sequence ID" value="KAF2668198.1"/>
    <property type="molecule type" value="Genomic_DNA"/>
</dbReference>
<keyword evidence="3" id="KW-1185">Reference proteome</keyword>
<dbReference type="AlphaFoldDB" id="A0A6A6UAP1"/>
<organism evidence="2 3">
    <name type="scientific">Microthyrium microscopicum</name>
    <dbReference type="NCBI Taxonomy" id="703497"/>
    <lineage>
        <taxon>Eukaryota</taxon>
        <taxon>Fungi</taxon>
        <taxon>Dikarya</taxon>
        <taxon>Ascomycota</taxon>
        <taxon>Pezizomycotina</taxon>
        <taxon>Dothideomycetes</taxon>
        <taxon>Dothideomycetes incertae sedis</taxon>
        <taxon>Microthyriales</taxon>
        <taxon>Microthyriaceae</taxon>
        <taxon>Microthyrium</taxon>
    </lineage>
</organism>
<dbReference type="PANTHER" id="PTHR33321:SF12">
    <property type="entry name" value="PLANT BASIC SECRETORY PROTEIN (BSP) FAMILY PROTEIN"/>
    <property type="match status" value="1"/>
</dbReference>
<dbReference type="OrthoDB" id="891726at2759"/>
<gene>
    <name evidence="2" type="ORF">BT63DRAFT_425519</name>
</gene>
<dbReference type="InterPro" id="IPR007541">
    <property type="entry name" value="Uncharacterised_BSP"/>
</dbReference>
<reference evidence="2" key="1">
    <citation type="journal article" date="2020" name="Stud. Mycol.">
        <title>101 Dothideomycetes genomes: a test case for predicting lifestyles and emergence of pathogens.</title>
        <authorList>
            <person name="Haridas S."/>
            <person name="Albert R."/>
            <person name="Binder M."/>
            <person name="Bloem J."/>
            <person name="Labutti K."/>
            <person name="Salamov A."/>
            <person name="Andreopoulos B."/>
            <person name="Baker S."/>
            <person name="Barry K."/>
            <person name="Bills G."/>
            <person name="Bluhm B."/>
            <person name="Cannon C."/>
            <person name="Castanera R."/>
            <person name="Culley D."/>
            <person name="Daum C."/>
            <person name="Ezra D."/>
            <person name="Gonzalez J."/>
            <person name="Henrissat B."/>
            <person name="Kuo A."/>
            <person name="Liang C."/>
            <person name="Lipzen A."/>
            <person name="Lutzoni F."/>
            <person name="Magnuson J."/>
            <person name="Mondo S."/>
            <person name="Nolan M."/>
            <person name="Ohm R."/>
            <person name="Pangilinan J."/>
            <person name="Park H.-J."/>
            <person name="Ramirez L."/>
            <person name="Alfaro M."/>
            <person name="Sun H."/>
            <person name="Tritt A."/>
            <person name="Yoshinaga Y."/>
            <person name="Zwiers L.-H."/>
            <person name="Turgeon B."/>
            <person name="Goodwin S."/>
            <person name="Spatafora J."/>
            <person name="Crous P."/>
            <person name="Grigoriev I."/>
        </authorList>
    </citation>
    <scope>NUCLEOTIDE SEQUENCE</scope>
    <source>
        <strain evidence="2">CBS 115976</strain>
    </source>
</reference>
<feature type="compositionally biased region" description="Pro residues" evidence="1">
    <location>
        <begin position="1"/>
        <end position="10"/>
    </location>
</feature>
<evidence type="ECO:0000256" key="1">
    <source>
        <dbReference type="SAM" id="MobiDB-lite"/>
    </source>
</evidence>
<evidence type="ECO:0000313" key="2">
    <source>
        <dbReference type="EMBL" id="KAF2668198.1"/>
    </source>
</evidence>
<feature type="region of interest" description="Disordered" evidence="1">
    <location>
        <begin position="1"/>
        <end position="35"/>
    </location>
</feature>
<accession>A0A6A6UAP1</accession>
<name>A0A6A6UAP1_9PEZI</name>
<dbReference type="Proteomes" id="UP000799302">
    <property type="component" value="Unassembled WGS sequence"/>
</dbReference>
<dbReference type="Pfam" id="PF04450">
    <property type="entry name" value="BSP"/>
    <property type="match status" value="1"/>
</dbReference>
<proteinExistence type="predicted"/>
<evidence type="ECO:0000313" key="3">
    <source>
        <dbReference type="Proteomes" id="UP000799302"/>
    </source>
</evidence>